<evidence type="ECO:0000256" key="1">
    <source>
        <dbReference type="SAM" id="MobiDB-lite"/>
    </source>
</evidence>
<comment type="caution">
    <text evidence="2">The sequence shown here is derived from an EMBL/GenBank/DDBJ whole genome shotgun (WGS) entry which is preliminary data.</text>
</comment>
<organism evidence="2">
    <name type="scientific">mine drainage metagenome</name>
    <dbReference type="NCBI Taxonomy" id="410659"/>
    <lineage>
        <taxon>unclassified sequences</taxon>
        <taxon>metagenomes</taxon>
        <taxon>ecological metagenomes</taxon>
    </lineage>
</organism>
<reference evidence="2" key="1">
    <citation type="submission" date="2009-10" db="EMBL/GenBank/DDBJ databases">
        <title>Diversity of trophic interactions inside an arsenic-rich microbial ecosystem.</title>
        <authorList>
            <person name="Bertin P.N."/>
            <person name="Heinrich-Salmeron A."/>
            <person name="Pelletier E."/>
            <person name="Goulhen-Chollet F."/>
            <person name="Arsene-Ploetze F."/>
            <person name="Gallien S."/>
            <person name="Calteau A."/>
            <person name="Vallenet D."/>
            <person name="Casiot C."/>
            <person name="Chane-Woon-Ming B."/>
            <person name="Giloteaux L."/>
            <person name="Barakat M."/>
            <person name="Bonnefoy V."/>
            <person name="Bruneel O."/>
            <person name="Chandler M."/>
            <person name="Cleiss J."/>
            <person name="Duran R."/>
            <person name="Elbaz-Poulichet F."/>
            <person name="Fonknechten N."/>
            <person name="Lauga B."/>
            <person name="Mornico D."/>
            <person name="Ortet P."/>
            <person name="Schaeffer C."/>
            <person name="Siguier P."/>
            <person name="Alexander Thil Smith A."/>
            <person name="Van Dorsselaer A."/>
            <person name="Weissenbach J."/>
            <person name="Medigue C."/>
            <person name="Le Paslier D."/>
        </authorList>
    </citation>
    <scope>NUCLEOTIDE SEQUENCE</scope>
</reference>
<name>E6PQG2_9ZZZZ</name>
<sequence length="58" mass="6478">MVYVFAAIWLLMTAFALSIRPEAMMKVDRPDEPPAADLEPPSRKPEPSTPPPRATVRD</sequence>
<dbReference type="EMBL" id="CABM01000042">
    <property type="protein sequence ID" value="CBH97166.1"/>
    <property type="molecule type" value="Genomic_DNA"/>
</dbReference>
<evidence type="ECO:0000313" key="2">
    <source>
        <dbReference type="EMBL" id="CBH97166.1"/>
    </source>
</evidence>
<protein>
    <submittedName>
        <fullName evidence="2">Uncharacterized protein</fullName>
    </submittedName>
</protein>
<feature type="region of interest" description="Disordered" evidence="1">
    <location>
        <begin position="27"/>
        <end position="58"/>
    </location>
</feature>
<feature type="compositionally biased region" description="Pro residues" evidence="1">
    <location>
        <begin position="47"/>
        <end position="58"/>
    </location>
</feature>
<proteinExistence type="predicted"/>
<gene>
    <name evidence="2" type="ORF">CARN2_2638</name>
</gene>
<accession>E6PQG2</accession>
<dbReference type="AlphaFoldDB" id="E6PQG2"/>